<proteinExistence type="predicted"/>
<name>A0A1X0P9A4_9TRYP</name>
<dbReference type="VEuPathDB" id="TriTrypDB:TM35_000012820"/>
<dbReference type="PANTHER" id="PTHR24114">
    <property type="entry name" value="LEUCINE RICH REPEAT FAMILY PROTEIN"/>
    <property type="match status" value="1"/>
</dbReference>
<dbReference type="EMBL" id="NBCO01000001">
    <property type="protein sequence ID" value="ORC93405.1"/>
    <property type="molecule type" value="Genomic_DNA"/>
</dbReference>
<reference evidence="2 3" key="1">
    <citation type="submission" date="2017-03" db="EMBL/GenBank/DDBJ databases">
        <title>An alternative strategy for trypanosome survival in the mammalian bloodstream revealed through genome and transcriptome analysis of the ubiquitous bovine parasite Trypanosoma (Megatrypanum) theileri.</title>
        <authorList>
            <person name="Kelly S."/>
            <person name="Ivens A."/>
            <person name="Mott A."/>
            <person name="O'Neill E."/>
            <person name="Emms D."/>
            <person name="Macleod O."/>
            <person name="Voorheis P."/>
            <person name="Matthews J."/>
            <person name="Matthews K."/>
            <person name="Carrington M."/>
        </authorList>
    </citation>
    <scope>NUCLEOTIDE SEQUENCE [LARGE SCALE GENOMIC DNA]</scope>
    <source>
        <strain evidence="2">Edinburgh</strain>
    </source>
</reference>
<dbReference type="OrthoDB" id="120976at2759"/>
<dbReference type="Proteomes" id="UP000192257">
    <property type="component" value="Unassembled WGS sequence"/>
</dbReference>
<dbReference type="Pfam" id="PF13516">
    <property type="entry name" value="LRR_6"/>
    <property type="match status" value="9"/>
</dbReference>
<comment type="caution">
    <text evidence="2">The sequence shown here is derived from an EMBL/GenBank/DDBJ whole genome shotgun (WGS) entry which is preliminary data.</text>
</comment>
<dbReference type="InterPro" id="IPR001611">
    <property type="entry name" value="Leu-rich_rpt"/>
</dbReference>
<evidence type="ECO:0000313" key="2">
    <source>
        <dbReference type="EMBL" id="ORC93405.1"/>
    </source>
</evidence>
<dbReference type="SMART" id="SM00368">
    <property type="entry name" value="LRR_RI"/>
    <property type="match status" value="12"/>
</dbReference>
<dbReference type="AlphaFoldDB" id="A0A1X0P9A4"/>
<dbReference type="PANTHER" id="PTHR24114:SF2">
    <property type="entry name" value="F-BOX DOMAIN-CONTAINING PROTEIN-RELATED"/>
    <property type="match status" value="1"/>
</dbReference>
<gene>
    <name evidence="2" type="ORF">TM35_000012820</name>
</gene>
<keyword evidence="3" id="KW-1185">Reference proteome</keyword>
<accession>A0A1X0P9A4</accession>
<protein>
    <submittedName>
        <fullName evidence="2">Putative ribonuclease inhibitor-like protein</fullName>
    </submittedName>
</protein>
<dbReference type="GeneID" id="39980743"/>
<dbReference type="Gene3D" id="3.80.10.10">
    <property type="entry name" value="Ribonuclease Inhibitor"/>
    <property type="match status" value="4"/>
</dbReference>
<dbReference type="SUPFAM" id="SSF52047">
    <property type="entry name" value="RNI-like"/>
    <property type="match status" value="1"/>
</dbReference>
<evidence type="ECO:0000256" key="1">
    <source>
        <dbReference type="SAM" id="MobiDB-lite"/>
    </source>
</evidence>
<sequence>MEGKSADTEPLEVSESCLIPNVIQPTKPSHFTDVNRSYLYKNKTRSRRTFLQDQTTASTKLPRILPKGLPYVANFVSFEELVERGTLEACTQEAVDFSVDDLRLLYEAKCMDQSLPPSWEREMRFMELISANCTGNFFSLKECGFGPMCAEAIAHILSNNKKYIILDLSGNRLRDEGACSIARLISVNRTLVHIGLRSNDIGHIGGMALANALLENNTVVSLDVGAHSGINGNHIGTEGAEAIGNMLRANKVLSHLNISSNGLGPAGLSYITAGLEGNCSLTRLDISINSLGYAGAKAIASALENCSITHLSLHRNSLTDNGGMVIFQAIGDAIDNGEDRIEFLNLENNDLGEKTAKALQKVLSSSTALKQLRLSSNNFGSASKYIMEGLGENKSLRSLYLSFCDIRETDGAPFASALTANATLQTLDLSNNKLKDAGTKCIAEAMKTNEGLVSLNLSCNKISDEGGKAIASFLTSNRTLRDLNLRRNTMSNVTGELLDEQLRGNFTLEKMDVTFNDFRYKCLMGHKATLARNAEHNKRLVVPKLRTEIETLSYKEKELTQTEDEIEMERRIIKDRSEQLLRRNEEARVTFEKARREIADLEKSVAVVRGRCEAAEAVLRRTEERVGREMAELAARRAGVEGRAQAERDRADRLRREMERMRRQLRQAEEAEATRLRPLLVDVGIAEADRDREARECRHEADKLAALELQRKELERNAGLSLPKKSQANNDTRQKKR</sequence>
<dbReference type="FunFam" id="3.80.10.10:FF:001081">
    <property type="entry name" value="Ribonuclease inhibitor-like protein"/>
    <property type="match status" value="1"/>
</dbReference>
<feature type="region of interest" description="Disordered" evidence="1">
    <location>
        <begin position="715"/>
        <end position="737"/>
    </location>
</feature>
<organism evidence="2 3">
    <name type="scientific">Trypanosoma theileri</name>
    <dbReference type="NCBI Taxonomy" id="67003"/>
    <lineage>
        <taxon>Eukaryota</taxon>
        <taxon>Discoba</taxon>
        <taxon>Euglenozoa</taxon>
        <taxon>Kinetoplastea</taxon>
        <taxon>Metakinetoplastina</taxon>
        <taxon>Trypanosomatida</taxon>
        <taxon>Trypanosomatidae</taxon>
        <taxon>Trypanosoma</taxon>
    </lineage>
</organism>
<evidence type="ECO:0000313" key="3">
    <source>
        <dbReference type="Proteomes" id="UP000192257"/>
    </source>
</evidence>
<dbReference type="InterPro" id="IPR052394">
    <property type="entry name" value="LRR-containing"/>
</dbReference>
<dbReference type="InterPro" id="IPR032675">
    <property type="entry name" value="LRR_dom_sf"/>
</dbReference>
<dbReference type="RefSeq" id="XP_028887471.1">
    <property type="nucleotide sequence ID" value="XM_029020963.1"/>
</dbReference>